<name>A0A3B5QZH0_XIPMA</name>
<dbReference type="GeneTree" id="ENSGT00940000163421"/>
<evidence type="ECO:0000313" key="15">
    <source>
        <dbReference type="Ensembl" id="ENSXMAP00000036514.1"/>
    </source>
</evidence>
<dbReference type="GO" id="GO:0000139">
    <property type="term" value="C:Golgi membrane"/>
    <property type="evidence" value="ECO:0007669"/>
    <property type="project" value="UniProtKB-SubCell"/>
</dbReference>
<dbReference type="GO" id="GO:0006629">
    <property type="term" value="P:lipid metabolic process"/>
    <property type="evidence" value="ECO:0007669"/>
    <property type="project" value="UniProtKB-KW"/>
</dbReference>
<keyword evidence="5" id="KW-0808">Transferase</keyword>
<comment type="similarity">
    <text evidence="3 13">Belongs to the glycosyltransferase 31 family.</text>
</comment>
<evidence type="ECO:0000256" key="8">
    <source>
        <dbReference type="ARBA" id="ARBA00022989"/>
    </source>
</evidence>
<evidence type="ECO:0000256" key="11">
    <source>
        <dbReference type="ARBA" id="ARBA00023136"/>
    </source>
</evidence>
<dbReference type="GO" id="GO:0006493">
    <property type="term" value="P:protein O-linked glycosylation"/>
    <property type="evidence" value="ECO:0007669"/>
    <property type="project" value="TreeGrafter"/>
</dbReference>
<dbReference type="FunFam" id="3.90.550.50:FF:000001">
    <property type="entry name" value="Hexosyltransferase"/>
    <property type="match status" value="1"/>
</dbReference>
<keyword evidence="6 13" id="KW-0812">Transmembrane</keyword>
<protein>
    <recommendedName>
        <fullName evidence="13">Hexosyltransferase</fullName>
        <ecNumber evidence="13">2.4.1.-</ecNumber>
    </recommendedName>
</protein>
<comment type="pathway">
    <text evidence="2">Protein modification; protein glycosylation.</text>
</comment>
<dbReference type="OMA" id="RNTWGSE"/>
<keyword evidence="16" id="KW-1185">Reference proteome</keyword>
<dbReference type="EC" id="2.4.1.-" evidence="13"/>
<proteinExistence type="inferred from homology"/>
<dbReference type="PANTHER" id="PTHR11214">
    <property type="entry name" value="BETA-1,3-N-ACETYLGLUCOSAMINYLTRANSFERASE"/>
    <property type="match status" value="1"/>
</dbReference>
<dbReference type="AlphaFoldDB" id="A0A3B5QZH0"/>
<keyword evidence="4 13" id="KW-0328">Glycosyltransferase</keyword>
<evidence type="ECO:0000256" key="3">
    <source>
        <dbReference type="ARBA" id="ARBA00008661"/>
    </source>
</evidence>
<reference evidence="15" key="3">
    <citation type="submission" date="2025-08" db="UniProtKB">
        <authorList>
            <consortium name="Ensembl"/>
        </authorList>
    </citation>
    <scope>IDENTIFICATION</scope>
    <source>
        <strain evidence="15">JP 163 A</strain>
    </source>
</reference>
<reference evidence="15" key="4">
    <citation type="submission" date="2025-09" db="UniProtKB">
        <authorList>
            <consortium name="Ensembl"/>
        </authorList>
    </citation>
    <scope>IDENTIFICATION</scope>
    <source>
        <strain evidence="15">JP 163 A</strain>
    </source>
</reference>
<dbReference type="Proteomes" id="UP000002852">
    <property type="component" value="Unassembled WGS sequence"/>
</dbReference>
<feature type="transmembrane region" description="Helical" evidence="13">
    <location>
        <begin position="21"/>
        <end position="43"/>
    </location>
</feature>
<sequence>MRNTDQPAEDKRSLTLSRSRCCFFFLVLGVVLLYYCTSIRNMAPDWNLKWLMQNNSTNTTAELPETTSVATTQEPPTQRQRTVSSRVTKKVLETQTAQRTAAPYVSPGPYLVEYPYEYHFTINEELKCRQEKPFVVLIVQVAPRNRAHRDIIRNSWGSEKLANNQVVALFFLLGMQTGDDAEQVHRQLLQESKEHQDLIQGDFVDCYKNLTIKTMVMLEWLNSYCSSAAYAMKIDSDMFLNVPNLVNLLLKAPRTNYMTGLVAHGGRVSRDPKSKFYVPLDLISEDVYPLYALGLGYILPLDLISEDVYPLYALGLGYILSLDLTKKLIEASRHVKPLYIEDVYLGLCMRHLGIRPTEPPNWILFRVIPIKYSRCEYSKIIATTTLENMDRVWIWRDFKKPGRYC</sequence>
<keyword evidence="7 13" id="KW-0735">Signal-anchor</keyword>
<evidence type="ECO:0000256" key="9">
    <source>
        <dbReference type="ARBA" id="ARBA00023034"/>
    </source>
</evidence>
<keyword evidence="8 13" id="KW-1133">Transmembrane helix</keyword>
<evidence type="ECO:0000256" key="5">
    <source>
        <dbReference type="ARBA" id="ARBA00022679"/>
    </source>
</evidence>
<evidence type="ECO:0000256" key="1">
    <source>
        <dbReference type="ARBA" id="ARBA00004323"/>
    </source>
</evidence>
<dbReference type="Pfam" id="PF01762">
    <property type="entry name" value="Galactosyl_T"/>
    <property type="match status" value="2"/>
</dbReference>
<keyword evidence="10" id="KW-0443">Lipid metabolism</keyword>
<feature type="compositionally biased region" description="Polar residues" evidence="14">
    <location>
        <begin position="59"/>
        <end position="70"/>
    </location>
</feature>
<reference evidence="16" key="2">
    <citation type="journal article" date="2013" name="Nat. Genet.">
        <title>The genome of the platyfish, Xiphophorus maculatus, provides insights into evolutionary adaptation and several complex traits.</title>
        <authorList>
            <person name="Schartl M."/>
            <person name="Walter R.B."/>
            <person name="Shen Y."/>
            <person name="Garcia T."/>
            <person name="Catchen J."/>
            <person name="Amores A."/>
            <person name="Braasch I."/>
            <person name="Chalopin D."/>
            <person name="Volff J.N."/>
            <person name="Lesch K.P."/>
            <person name="Bisazza A."/>
            <person name="Minx P."/>
            <person name="Hillier L."/>
            <person name="Wilson R.K."/>
            <person name="Fuerstenberg S."/>
            <person name="Boore J."/>
            <person name="Searle S."/>
            <person name="Postlethwait J.H."/>
            <person name="Warren W.C."/>
        </authorList>
    </citation>
    <scope>NUCLEOTIDE SEQUENCE [LARGE SCALE GENOMIC DNA]</scope>
    <source>
        <strain evidence="16">JP 163 A</strain>
    </source>
</reference>
<comment type="subcellular location">
    <subcellularLocation>
        <location evidence="1 13">Golgi apparatus membrane</location>
        <topology evidence="1 13">Single-pass type II membrane protein</topology>
    </subcellularLocation>
</comment>
<organism evidence="15 16">
    <name type="scientific">Xiphophorus maculatus</name>
    <name type="common">Southern platyfish</name>
    <name type="synonym">Platypoecilus maculatus</name>
    <dbReference type="NCBI Taxonomy" id="8083"/>
    <lineage>
        <taxon>Eukaryota</taxon>
        <taxon>Metazoa</taxon>
        <taxon>Chordata</taxon>
        <taxon>Craniata</taxon>
        <taxon>Vertebrata</taxon>
        <taxon>Euteleostomi</taxon>
        <taxon>Actinopterygii</taxon>
        <taxon>Neopterygii</taxon>
        <taxon>Teleostei</taxon>
        <taxon>Neoteleostei</taxon>
        <taxon>Acanthomorphata</taxon>
        <taxon>Ovalentaria</taxon>
        <taxon>Atherinomorphae</taxon>
        <taxon>Cyprinodontiformes</taxon>
        <taxon>Poeciliidae</taxon>
        <taxon>Poeciliinae</taxon>
        <taxon>Xiphophorus</taxon>
    </lineage>
</organism>
<dbReference type="PANTHER" id="PTHR11214:SF115">
    <property type="entry name" value="HEXOSYLTRANSFERASE"/>
    <property type="match status" value="1"/>
</dbReference>
<accession>A0A3B5QZH0</accession>
<dbReference type="Ensembl" id="ENSXMAT00000025334.1">
    <property type="protein sequence ID" value="ENSXMAP00000036514.1"/>
    <property type="gene ID" value="ENSXMAG00000029680.1"/>
</dbReference>
<keyword evidence="12" id="KW-0325">Glycoprotein</keyword>
<dbReference type="Gene3D" id="3.90.550.50">
    <property type="match status" value="1"/>
</dbReference>
<evidence type="ECO:0000256" key="12">
    <source>
        <dbReference type="ARBA" id="ARBA00023180"/>
    </source>
</evidence>
<reference evidence="16" key="1">
    <citation type="submission" date="2012-01" db="EMBL/GenBank/DDBJ databases">
        <authorList>
            <person name="Walter R."/>
            <person name="Schartl M."/>
            <person name="Warren W."/>
        </authorList>
    </citation>
    <scope>NUCLEOTIDE SEQUENCE [LARGE SCALE GENOMIC DNA]</scope>
    <source>
        <strain evidence="16">JP 163 A</strain>
    </source>
</reference>
<dbReference type="InParanoid" id="A0A3B5QZH0"/>
<dbReference type="InterPro" id="IPR002659">
    <property type="entry name" value="Glyco_trans_31"/>
</dbReference>
<keyword evidence="11 13" id="KW-0472">Membrane</keyword>
<evidence type="ECO:0000256" key="7">
    <source>
        <dbReference type="ARBA" id="ARBA00022968"/>
    </source>
</evidence>
<evidence type="ECO:0000313" key="16">
    <source>
        <dbReference type="Proteomes" id="UP000002852"/>
    </source>
</evidence>
<evidence type="ECO:0000256" key="4">
    <source>
        <dbReference type="ARBA" id="ARBA00022676"/>
    </source>
</evidence>
<dbReference type="FunCoup" id="A0A3B5QZH0">
    <property type="interactions" value="10"/>
</dbReference>
<dbReference type="GO" id="GO:0008499">
    <property type="term" value="F:N-acetyl-beta-D-glucosaminide beta-(1,3)-galactosyltransferase activity"/>
    <property type="evidence" value="ECO:0007669"/>
    <property type="project" value="TreeGrafter"/>
</dbReference>
<evidence type="ECO:0000256" key="6">
    <source>
        <dbReference type="ARBA" id="ARBA00022692"/>
    </source>
</evidence>
<evidence type="ECO:0000256" key="13">
    <source>
        <dbReference type="RuleBase" id="RU363063"/>
    </source>
</evidence>
<evidence type="ECO:0000256" key="10">
    <source>
        <dbReference type="ARBA" id="ARBA00023098"/>
    </source>
</evidence>
<evidence type="ECO:0000256" key="14">
    <source>
        <dbReference type="SAM" id="MobiDB-lite"/>
    </source>
</evidence>
<feature type="region of interest" description="Disordered" evidence="14">
    <location>
        <begin position="59"/>
        <end position="79"/>
    </location>
</feature>
<keyword evidence="9 13" id="KW-0333">Golgi apparatus</keyword>
<evidence type="ECO:0000256" key="2">
    <source>
        <dbReference type="ARBA" id="ARBA00004922"/>
    </source>
</evidence>